<feature type="region of interest" description="Disordered" evidence="6">
    <location>
        <begin position="512"/>
        <end position="542"/>
    </location>
</feature>
<dbReference type="PANTHER" id="PTHR22850">
    <property type="entry name" value="WD40 REPEAT FAMILY"/>
    <property type="match status" value="1"/>
</dbReference>
<name>A0A8J4CB71_9CHLO</name>
<keyword evidence="3" id="KW-0677">Repeat</keyword>
<evidence type="ECO:0000256" key="5">
    <source>
        <dbReference type="PROSITE-ProRule" id="PRU00221"/>
    </source>
</evidence>
<dbReference type="InterPro" id="IPR015943">
    <property type="entry name" value="WD40/YVTN_repeat-like_dom_sf"/>
</dbReference>
<evidence type="ECO:0000256" key="2">
    <source>
        <dbReference type="ARBA" id="ARBA00022574"/>
    </source>
</evidence>
<protein>
    <recommendedName>
        <fullName evidence="7">Histone-binding protein RBBP4-like N-terminal domain-containing protein</fullName>
    </recommendedName>
</protein>
<keyword evidence="4" id="KW-0156">Chromatin regulator</keyword>
<dbReference type="AlphaFoldDB" id="A0A8J4CB71"/>
<dbReference type="SUPFAM" id="SSF50978">
    <property type="entry name" value="WD40 repeat-like"/>
    <property type="match status" value="1"/>
</dbReference>
<sequence>MESAAEVFKSLSDEYCNGGDSALLSYVQVLQRWKVWLNNVPLFYSACVQFTDVWPSTSIQLYPHVRTASGLSRHAVLYGNRRESDDVPLLVLATCLVGGQGKSRPTQLQQDEDAFRKVCSFTHTPGDIDRLRYCPQRPTLVAVKSAGAALSLYDISPALSLLDRIPTEGPGAAAAAEETEETEWAAAEENRTGAGKDQSRSSGMEEKDEEPAGAGGSGAEGGGPISVLESPAQEDVSLAWGCCGPHGADSGGVRLYSGLLGGGVGEYAVREDGSLAEVAIRRGGHDGDATVVDLAWGSPSDIGPHMPAAEAGSCHSDGALASSGLLGSAGTDGRTLLWDPRQRQPALQAPRCRRDVNAVAFAAATDCGGGGDGAGPLLATAGDEGIVRIYDIRMFGNGGASACGGSSRTAGVPALHRLKAHNCRALQVSFSPHIRSLLASSDDQGRVLLWDLDRTTHLGEGLDTRPQLLFVHAGHPLPVDDFSWSTELYGTLASVSGSINPEVVAAARAYPGAESDLPQPPSAVQIWRPSEDILPQDPHGNR</sequence>
<dbReference type="EMBL" id="BNCP01000007">
    <property type="protein sequence ID" value="GIL75635.1"/>
    <property type="molecule type" value="Genomic_DNA"/>
</dbReference>
<dbReference type="PROSITE" id="PS50082">
    <property type="entry name" value="WD_REPEATS_2"/>
    <property type="match status" value="1"/>
</dbReference>
<dbReference type="InterPro" id="IPR001680">
    <property type="entry name" value="WD40_rpt"/>
</dbReference>
<evidence type="ECO:0000256" key="4">
    <source>
        <dbReference type="ARBA" id="ARBA00022853"/>
    </source>
</evidence>
<accession>A0A8J4CB71</accession>
<feature type="repeat" description="WD" evidence="5">
    <location>
        <begin position="418"/>
        <end position="460"/>
    </location>
</feature>
<comment type="caution">
    <text evidence="8">The sequence shown here is derived from an EMBL/GenBank/DDBJ whole genome shotgun (WGS) entry which is preliminary data.</text>
</comment>
<dbReference type="Pfam" id="PF12265">
    <property type="entry name" value="CAF1C_H4-bd"/>
    <property type="match status" value="1"/>
</dbReference>
<dbReference type="InterPro" id="IPR022052">
    <property type="entry name" value="Histone-bd_RBBP4-like_N"/>
</dbReference>
<evidence type="ECO:0000256" key="1">
    <source>
        <dbReference type="ARBA" id="ARBA00009341"/>
    </source>
</evidence>
<feature type="region of interest" description="Disordered" evidence="6">
    <location>
        <begin position="170"/>
        <end position="228"/>
    </location>
</feature>
<evidence type="ECO:0000256" key="3">
    <source>
        <dbReference type="ARBA" id="ARBA00022737"/>
    </source>
</evidence>
<dbReference type="InterPro" id="IPR050459">
    <property type="entry name" value="WD_repeat_RBAP46/RBAP48/MSI1"/>
</dbReference>
<dbReference type="EMBL" id="BNCQ01000040">
    <property type="protein sequence ID" value="GIM11727.1"/>
    <property type="molecule type" value="Genomic_DNA"/>
</dbReference>
<evidence type="ECO:0000259" key="7">
    <source>
        <dbReference type="Pfam" id="PF12265"/>
    </source>
</evidence>
<evidence type="ECO:0000313" key="9">
    <source>
        <dbReference type="EMBL" id="GIM11727.1"/>
    </source>
</evidence>
<organism evidence="8 10">
    <name type="scientific">Volvox reticuliferus</name>
    <dbReference type="NCBI Taxonomy" id="1737510"/>
    <lineage>
        <taxon>Eukaryota</taxon>
        <taxon>Viridiplantae</taxon>
        <taxon>Chlorophyta</taxon>
        <taxon>core chlorophytes</taxon>
        <taxon>Chlorophyceae</taxon>
        <taxon>CS clade</taxon>
        <taxon>Chlamydomonadales</taxon>
        <taxon>Volvocaceae</taxon>
        <taxon>Volvox</taxon>
    </lineage>
</organism>
<evidence type="ECO:0000313" key="10">
    <source>
        <dbReference type="Proteomes" id="UP000747110"/>
    </source>
</evidence>
<feature type="domain" description="Histone-binding protein RBBP4-like N-terminal" evidence="7">
    <location>
        <begin position="34"/>
        <end position="83"/>
    </location>
</feature>
<dbReference type="SMART" id="SM00320">
    <property type="entry name" value="WD40"/>
    <property type="match status" value="4"/>
</dbReference>
<dbReference type="Gene3D" id="2.130.10.10">
    <property type="entry name" value="YVTN repeat-like/Quinoprotein amine dehydrogenase"/>
    <property type="match status" value="1"/>
</dbReference>
<keyword evidence="10" id="KW-1185">Reference proteome</keyword>
<dbReference type="OrthoDB" id="534585at2759"/>
<evidence type="ECO:0000256" key="6">
    <source>
        <dbReference type="SAM" id="MobiDB-lite"/>
    </source>
</evidence>
<dbReference type="Proteomes" id="UP000722791">
    <property type="component" value="Unassembled WGS sequence"/>
</dbReference>
<dbReference type="GO" id="GO:0006325">
    <property type="term" value="P:chromatin organization"/>
    <property type="evidence" value="ECO:0007669"/>
    <property type="project" value="UniProtKB-KW"/>
</dbReference>
<feature type="compositionally biased region" description="Gly residues" evidence="6">
    <location>
        <begin position="213"/>
        <end position="224"/>
    </location>
</feature>
<comment type="similarity">
    <text evidence="1">Belongs to the WD repeat RBAP46/RBAP48/MSI1 family.</text>
</comment>
<evidence type="ECO:0000313" key="8">
    <source>
        <dbReference type="EMBL" id="GIL75635.1"/>
    </source>
</evidence>
<dbReference type="Proteomes" id="UP000747110">
    <property type="component" value="Unassembled WGS sequence"/>
</dbReference>
<reference evidence="8" key="1">
    <citation type="journal article" date="2021" name="Proc. Natl. Acad. Sci. U.S.A.">
        <title>Three genomes in the algal genus Volvox reveal the fate of a haploid sex-determining region after a transition to homothallism.</title>
        <authorList>
            <person name="Yamamoto K."/>
            <person name="Hamaji T."/>
            <person name="Kawai-Toyooka H."/>
            <person name="Matsuzaki R."/>
            <person name="Takahashi F."/>
            <person name="Nishimura Y."/>
            <person name="Kawachi M."/>
            <person name="Noguchi H."/>
            <person name="Minakuchi Y."/>
            <person name="Umen J.G."/>
            <person name="Toyoda A."/>
            <person name="Nozaki H."/>
        </authorList>
    </citation>
    <scope>NUCLEOTIDE SEQUENCE</scope>
    <source>
        <strain evidence="9">NIES-3785</strain>
        <strain evidence="8">NIES-3786</strain>
    </source>
</reference>
<proteinExistence type="inferred from homology"/>
<keyword evidence="2 5" id="KW-0853">WD repeat</keyword>
<dbReference type="InterPro" id="IPR036322">
    <property type="entry name" value="WD40_repeat_dom_sf"/>
</dbReference>
<gene>
    <name evidence="8" type="ORF">Vretifemale_5385</name>
    <name evidence="9" type="ORF">Vretimale_15189</name>
</gene>